<keyword evidence="2" id="KW-1185">Reference proteome</keyword>
<proteinExistence type="predicted"/>
<sequence>MVSRNQYLSSEVGIHPGLGSLPKCSTEVWSLKGFSTIATGISFPVQSEFPKLKQYSNGVVKLKVVLKLAAKNVSIFKVIDKVGTSVFINAEYLNLPHKCGTFSEFGHSELRCPKRHTSEKTFVQP</sequence>
<accession>A0ABC8KX58</accession>
<dbReference type="EMBL" id="CAKOAT010317376">
    <property type="protein sequence ID" value="CAH8361826.1"/>
    <property type="molecule type" value="Genomic_DNA"/>
</dbReference>
<protein>
    <recommendedName>
        <fullName evidence="3">DUF4283 domain-containing protein</fullName>
    </recommendedName>
</protein>
<evidence type="ECO:0000313" key="1">
    <source>
        <dbReference type="EMBL" id="CAH8361826.1"/>
    </source>
</evidence>
<name>A0ABC8KX58_ERUVS</name>
<evidence type="ECO:0000313" key="2">
    <source>
        <dbReference type="Proteomes" id="UP001642260"/>
    </source>
</evidence>
<dbReference type="Proteomes" id="UP001642260">
    <property type="component" value="Unassembled WGS sequence"/>
</dbReference>
<organism evidence="1 2">
    <name type="scientific">Eruca vesicaria subsp. sativa</name>
    <name type="common">Garden rocket</name>
    <name type="synonym">Eruca sativa</name>
    <dbReference type="NCBI Taxonomy" id="29727"/>
    <lineage>
        <taxon>Eukaryota</taxon>
        <taxon>Viridiplantae</taxon>
        <taxon>Streptophyta</taxon>
        <taxon>Embryophyta</taxon>
        <taxon>Tracheophyta</taxon>
        <taxon>Spermatophyta</taxon>
        <taxon>Magnoliopsida</taxon>
        <taxon>eudicotyledons</taxon>
        <taxon>Gunneridae</taxon>
        <taxon>Pentapetalae</taxon>
        <taxon>rosids</taxon>
        <taxon>malvids</taxon>
        <taxon>Brassicales</taxon>
        <taxon>Brassicaceae</taxon>
        <taxon>Brassiceae</taxon>
        <taxon>Eruca</taxon>
    </lineage>
</organism>
<comment type="caution">
    <text evidence="1">The sequence shown here is derived from an EMBL/GenBank/DDBJ whole genome shotgun (WGS) entry which is preliminary data.</text>
</comment>
<gene>
    <name evidence="1" type="ORF">ERUC_LOCUS27582</name>
</gene>
<reference evidence="1 2" key="1">
    <citation type="submission" date="2022-03" db="EMBL/GenBank/DDBJ databases">
        <authorList>
            <person name="Macdonald S."/>
            <person name="Ahmed S."/>
            <person name="Newling K."/>
        </authorList>
    </citation>
    <scope>NUCLEOTIDE SEQUENCE [LARGE SCALE GENOMIC DNA]</scope>
</reference>
<evidence type="ECO:0008006" key="3">
    <source>
        <dbReference type="Google" id="ProtNLM"/>
    </source>
</evidence>
<dbReference type="AlphaFoldDB" id="A0ABC8KX58"/>